<dbReference type="RefSeq" id="WP_174435523.1">
    <property type="nucleotide sequence ID" value="NZ_BBPI01000036.1"/>
</dbReference>
<accession>A0A0A1W656</accession>
<keyword evidence="3" id="KW-1185">Reference proteome</keyword>
<reference evidence="2 3" key="1">
    <citation type="submission" date="2014-11" db="EMBL/GenBank/DDBJ databases">
        <title>Whole genome shotgun sequence of Sphingomonas parapaucimobilis NBRC 15100.</title>
        <authorList>
            <person name="Katano-Makiyama Y."/>
            <person name="Hosoyama A."/>
            <person name="Hashimoto M."/>
            <person name="Hosoyama Y."/>
            <person name="Noguchi M."/>
            <person name="Numata M."/>
            <person name="Tsuchikane K."/>
            <person name="Hirakata S."/>
            <person name="Uohara A."/>
            <person name="Shimodaira J."/>
            <person name="Ohji S."/>
            <person name="Ichikawa N."/>
            <person name="Kimura A."/>
            <person name="Yamazoe A."/>
            <person name="Fujita N."/>
        </authorList>
    </citation>
    <scope>NUCLEOTIDE SEQUENCE [LARGE SCALE GENOMIC DNA]</scope>
    <source>
        <strain evidence="2 3">NBRC 15100</strain>
    </source>
</reference>
<comment type="caution">
    <text evidence="2">The sequence shown here is derived from an EMBL/GenBank/DDBJ whole genome shotgun (WGS) entry which is preliminary data.</text>
</comment>
<organism evidence="2 3">
    <name type="scientific">Sphingomonas parapaucimobilis NBRC 15100</name>
    <dbReference type="NCBI Taxonomy" id="1219049"/>
    <lineage>
        <taxon>Bacteria</taxon>
        <taxon>Pseudomonadati</taxon>
        <taxon>Pseudomonadota</taxon>
        <taxon>Alphaproteobacteria</taxon>
        <taxon>Sphingomonadales</taxon>
        <taxon>Sphingomonadaceae</taxon>
        <taxon>Sphingomonas</taxon>
    </lineage>
</organism>
<proteinExistence type="predicted"/>
<dbReference type="EMBL" id="BBPI01000036">
    <property type="protein sequence ID" value="GAM00788.1"/>
    <property type="molecule type" value="Genomic_DNA"/>
</dbReference>
<evidence type="ECO:0000256" key="1">
    <source>
        <dbReference type="SAM" id="SignalP"/>
    </source>
</evidence>
<gene>
    <name evidence="2" type="ORF">SP5_036_00050</name>
</gene>
<keyword evidence="1" id="KW-0732">Signal</keyword>
<dbReference type="AlphaFoldDB" id="A0A0A1W656"/>
<name>A0A0A1W656_9SPHN</name>
<protein>
    <submittedName>
        <fullName evidence="2">Uncharacterized protein</fullName>
    </submittedName>
</protein>
<feature type="signal peptide" evidence="1">
    <location>
        <begin position="1"/>
        <end position="21"/>
    </location>
</feature>
<sequence length="302" mass="32068">MNPLSHAIRAGALTLSIPLFAVPLPAQMATAPSARPGDSMVAQTGMAQTGPGYADLADLVLSAPVIADVTIRSATAIKGAEAVGVAPGHQRFYIEADVGTLIRGAGGLPARIGYLFDAATDARGRAPRLKKMRVLIYARRVPNAADQLQLVAPDAQLPWTPDTEQRSRTIVRDALSTDAPPVITGVGNAFYVPGSLPGEGETQIFLTTANNRPVSLSVLRRPGEERRYAVALSEIVDESAAPPARDTLLWYRLACALPESLPDRSTASLGPENAQAAREDYRFVLQKLGPCGRERQTPTISD</sequence>
<evidence type="ECO:0000313" key="2">
    <source>
        <dbReference type="EMBL" id="GAM00788.1"/>
    </source>
</evidence>
<dbReference type="Proteomes" id="UP000032305">
    <property type="component" value="Unassembled WGS sequence"/>
</dbReference>
<feature type="chain" id="PRO_5001993429" evidence="1">
    <location>
        <begin position="22"/>
        <end position="302"/>
    </location>
</feature>
<dbReference type="eggNOG" id="ENOG50342E0">
    <property type="taxonomic scope" value="Bacteria"/>
</dbReference>
<evidence type="ECO:0000313" key="3">
    <source>
        <dbReference type="Proteomes" id="UP000032305"/>
    </source>
</evidence>